<dbReference type="PANTHER" id="PTHR43489">
    <property type="entry name" value="ISOMERASE"/>
    <property type="match status" value="1"/>
</dbReference>
<dbReference type="OrthoDB" id="9801426at2"/>
<dbReference type="InterPro" id="IPR013022">
    <property type="entry name" value="Xyl_isomerase-like_TIM-brl"/>
</dbReference>
<accession>A0A543J7I8</accession>
<dbReference type="SUPFAM" id="SSF51658">
    <property type="entry name" value="Xylose isomerase-like"/>
    <property type="match status" value="1"/>
</dbReference>
<dbReference type="GO" id="GO:0016853">
    <property type="term" value="F:isomerase activity"/>
    <property type="evidence" value="ECO:0007669"/>
    <property type="project" value="UniProtKB-KW"/>
</dbReference>
<name>A0A543J7I8_9PSEU</name>
<keyword evidence="4" id="KW-1185">Reference proteome</keyword>
<keyword evidence="1 3" id="KW-0413">Isomerase</keyword>
<dbReference type="InterPro" id="IPR050417">
    <property type="entry name" value="Sugar_Epim/Isomerase"/>
</dbReference>
<gene>
    <name evidence="3" type="ORF">FHX81_1071</name>
</gene>
<organism evidence="3 4">
    <name type="scientific">Saccharothrix saharensis</name>
    <dbReference type="NCBI Taxonomy" id="571190"/>
    <lineage>
        <taxon>Bacteria</taxon>
        <taxon>Bacillati</taxon>
        <taxon>Actinomycetota</taxon>
        <taxon>Actinomycetes</taxon>
        <taxon>Pseudonocardiales</taxon>
        <taxon>Pseudonocardiaceae</taxon>
        <taxon>Saccharothrix</taxon>
    </lineage>
</organism>
<dbReference type="Proteomes" id="UP000316628">
    <property type="component" value="Unassembled WGS sequence"/>
</dbReference>
<dbReference type="Gene3D" id="3.20.20.150">
    <property type="entry name" value="Divalent-metal-dependent TIM barrel enzymes"/>
    <property type="match status" value="1"/>
</dbReference>
<evidence type="ECO:0000313" key="3">
    <source>
        <dbReference type="EMBL" id="TQM78791.1"/>
    </source>
</evidence>
<dbReference type="InterPro" id="IPR036237">
    <property type="entry name" value="Xyl_isomerase-like_sf"/>
</dbReference>
<protein>
    <submittedName>
        <fullName evidence="3">Sugar phosphate isomerase/epimerase</fullName>
    </submittedName>
</protein>
<evidence type="ECO:0000259" key="2">
    <source>
        <dbReference type="Pfam" id="PF01261"/>
    </source>
</evidence>
<comment type="caution">
    <text evidence="3">The sequence shown here is derived from an EMBL/GenBank/DDBJ whole genome shotgun (WGS) entry which is preliminary data.</text>
</comment>
<dbReference type="Pfam" id="PF01261">
    <property type="entry name" value="AP_endonuc_2"/>
    <property type="match status" value="1"/>
</dbReference>
<proteinExistence type="predicted"/>
<dbReference type="EMBL" id="VFPP01000001">
    <property type="protein sequence ID" value="TQM78791.1"/>
    <property type="molecule type" value="Genomic_DNA"/>
</dbReference>
<dbReference type="PANTHER" id="PTHR43489:SF7">
    <property type="entry name" value="3-DEHYDRO-D-GULOSIDE 4-EPIMERASE-RELATED"/>
    <property type="match status" value="1"/>
</dbReference>
<feature type="domain" description="Xylose isomerase-like TIM barrel" evidence="2">
    <location>
        <begin position="23"/>
        <end position="232"/>
    </location>
</feature>
<sequence>MPQWKIACREQLLPGASIEQKWEFAQSAGFDGIELRAGGGEAFEARLGVLERAAGRGVVLPSVCLDAVPLVGDPEPGVRQVAAVAALGARTVVVPMSDPRRVPRQRSSTPDRGTTVDGLRHLAGRAAREGVALCVQPVNRYEGRPVNTLDQAARLCRAVGSPSARVAAATFHMNIEEADPAGALRAAGPWLGHVELADSTGFEPGAGHLDWPAVFAALATVGYDGWASVACRLSGPAGSCLPAAVGVLRRAG</sequence>
<reference evidence="3 4" key="1">
    <citation type="submission" date="2019-06" db="EMBL/GenBank/DDBJ databases">
        <title>Sequencing the genomes of 1000 actinobacteria strains.</title>
        <authorList>
            <person name="Klenk H.-P."/>
        </authorList>
    </citation>
    <scope>NUCLEOTIDE SEQUENCE [LARGE SCALE GENOMIC DNA]</scope>
    <source>
        <strain evidence="3 4">DSM 45456</strain>
    </source>
</reference>
<evidence type="ECO:0000313" key="4">
    <source>
        <dbReference type="Proteomes" id="UP000316628"/>
    </source>
</evidence>
<dbReference type="AlphaFoldDB" id="A0A543J7I8"/>
<evidence type="ECO:0000256" key="1">
    <source>
        <dbReference type="ARBA" id="ARBA00023235"/>
    </source>
</evidence>